<evidence type="ECO:0000256" key="4">
    <source>
        <dbReference type="ARBA" id="ARBA00022989"/>
    </source>
</evidence>
<gene>
    <name evidence="8" type="ORF">ERS852574_00400</name>
</gene>
<dbReference type="Gene3D" id="1.20.1510.10">
    <property type="entry name" value="Cation efflux protein transmembrane domain"/>
    <property type="match status" value="1"/>
</dbReference>
<feature type="transmembrane region" description="Helical" evidence="6">
    <location>
        <begin position="49"/>
        <end position="66"/>
    </location>
</feature>
<accession>A0A173R8B1</accession>
<dbReference type="InterPro" id="IPR050291">
    <property type="entry name" value="CDF_Transporter"/>
</dbReference>
<protein>
    <submittedName>
        <fullName evidence="8">Ferrous iron efflux protein F</fullName>
    </submittedName>
</protein>
<dbReference type="Pfam" id="PF01545">
    <property type="entry name" value="Cation_efflux"/>
    <property type="match status" value="1"/>
</dbReference>
<evidence type="ECO:0000256" key="1">
    <source>
        <dbReference type="ARBA" id="ARBA00004141"/>
    </source>
</evidence>
<dbReference type="PANTHER" id="PTHR43840">
    <property type="entry name" value="MITOCHONDRIAL METAL TRANSPORTER 1-RELATED"/>
    <property type="match status" value="1"/>
</dbReference>
<feature type="transmembrane region" description="Helical" evidence="6">
    <location>
        <begin position="78"/>
        <end position="101"/>
    </location>
</feature>
<keyword evidence="4 6" id="KW-1133">Transmembrane helix</keyword>
<dbReference type="InterPro" id="IPR027469">
    <property type="entry name" value="Cation_efflux_TMD_sf"/>
</dbReference>
<evidence type="ECO:0000313" key="8">
    <source>
        <dbReference type="EMBL" id="CUM74045.1"/>
    </source>
</evidence>
<sequence>MHVGRKAQKREKKAMSVSLYGNLFFVIVEIVMAIYTSSQAVLLDAIYDGVEFCMLLPSLFLIPLLYKPSNEKHPFGYMQIESMFVVVKGITMTGVTVGLILNNIEIMIHGGRKVAFDTIAWFELFAFFLGITVSIYLKYKNRLMDSPLITMEMEGWEIDSIASFGMAIAFFLPVLLPFPWFRPITPYLDQIITVTLSIFMLPTPIKTVITGLRDLFLIPPEEETVDEIKETIEPVLNAYGYKKLYYDILRTGRKLWISVYITFDKDLVSITRFKIVQNFCIQALAKKYTDFYFELLPDIVFTTDDEALTNHIVNQSEEVDQNAKFAD</sequence>
<name>A0A173R8B1_9FIRM</name>
<dbReference type="GO" id="GO:0005886">
    <property type="term" value="C:plasma membrane"/>
    <property type="evidence" value="ECO:0007669"/>
    <property type="project" value="TreeGrafter"/>
</dbReference>
<reference evidence="8 9" key="1">
    <citation type="submission" date="2015-09" db="EMBL/GenBank/DDBJ databases">
        <authorList>
            <consortium name="Pathogen Informatics"/>
        </authorList>
    </citation>
    <scope>NUCLEOTIDE SEQUENCE [LARGE SCALE GENOMIC DNA]</scope>
    <source>
        <strain evidence="8 9">2789STDY5834962</strain>
    </source>
</reference>
<dbReference type="GO" id="GO:0006882">
    <property type="term" value="P:intracellular zinc ion homeostasis"/>
    <property type="evidence" value="ECO:0007669"/>
    <property type="project" value="TreeGrafter"/>
</dbReference>
<organism evidence="8 9">
    <name type="scientific">Coprococcus comes</name>
    <dbReference type="NCBI Taxonomy" id="410072"/>
    <lineage>
        <taxon>Bacteria</taxon>
        <taxon>Bacillati</taxon>
        <taxon>Bacillota</taxon>
        <taxon>Clostridia</taxon>
        <taxon>Lachnospirales</taxon>
        <taxon>Lachnospiraceae</taxon>
        <taxon>Coprococcus</taxon>
    </lineage>
</organism>
<feature type="transmembrane region" description="Helical" evidence="6">
    <location>
        <begin position="160"/>
        <end position="181"/>
    </location>
</feature>
<dbReference type="EMBL" id="CYXR01000002">
    <property type="protein sequence ID" value="CUM74045.1"/>
    <property type="molecule type" value="Genomic_DNA"/>
</dbReference>
<dbReference type="GO" id="GO:0015341">
    <property type="term" value="F:zinc efflux antiporter activity"/>
    <property type="evidence" value="ECO:0007669"/>
    <property type="project" value="TreeGrafter"/>
</dbReference>
<evidence type="ECO:0000256" key="6">
    <source>
        <dbReference type="SAM" id="Phobius"/>
    </source>
</evidence>
<feature type="transmembrane region" description="Helical" evidence="6">
    <location>
        <begin position="20"/>
        <end position="37"/>
    </location>
</feature>
<dbReference type="Proteomes" id="UP000095727">
    <property type="component" value="Unassembled WGS sequence"/>
</dbReference>
<evidence type="ECO:0000256" key="3">
    <source>
        <dbReference type="ARBA" id="ARBA00022692"/>
    </source>
</evidence>
<keyword evidence="3 6" id="KW-0812">Transmembrane</keyword>
<keyword evidence="5 6" id="KW-0472">Membrane</keyword>
<dbReference type="PANTHER" id="PTHR43840:SF15">
    <property type="entry name" value="MITOCHONDRIAL METAL TRANSPORTER 1-RELATED"/>
    <property type="match status" value="1"/>
</dbReference>
<evidence type="ECO:0000259" key="7">
    <source>
        <dbReference type="Pfam" id="PF01545"/>
    </source>
</evidence>
<evidence type="ECO:0000256" key="2">
    <source>
        <dbReference type="ARBA" id="ARBA00022448"/>
    </source>
</evidence>
<dbReference type="SUPFAM" id="SSF161111">
    <property type="entry name" value="Cation efflux protein transmembrane domain-like"/>
    <property type="match status" value="1"/>
</dbReference>
<evidence type="ECO:0000313" key="9">
    <source>
        <dbReference type="Proteomes" id="UP000095727"/>
    </source>
</evidence>
<dbReference type="InterPro" id="IPR058533">
    <property type="entry name" value="Cation_efflux_TM"/>
</dbReference>
<feature type="transmembrane region" description="Helical" evidence="6">
    <location>
        <begin position="121"/>
        <end position="139"/>
    </location>
</feature>
<dbReference type="AlphaFoldDB" id="A0A173R8B1"/>
<dbReference type="RefSeq" id="WP_055155642.1">
    <property type="nucleotide sequence ID" value="NZ_CAXSNH010000001.1"/>
</dbReference>
<evidence type="ECO:0000256" key="5">
    <source>
        <dbReference type="ARBA" id="ARBA00023136"/>
    </source>
</evidence>
<proteinExistence type="predicted"/>
<feature type="domain" description="Cation efflux protein transmembrane" evidence="7">
    <location>
        <begin position="17"/>
        <end position="215"/>
    </location>
</feature>
<keyword evidence="2" id="KW-0813">Transport</keyword>
<dbReference type="GO" id="GO:0015093">
    <property type="term" value="F:ferrous iron transmembrane transporter activity"/>
    <property type="evidence" value="ECO:0007669"/>
    <property type="project" value="TreeGrafter"/>
</dbReference>
<dbReference type="GO" id="GO:0015086">
    <property type="term" value="F:cadmium ion transmembrane transporter activity"/>
    <property type="evidence" value="ECO:0007669"/>
    <property type="project" value="TreeGrafter"/>
</dbReference>
<comment type="subcellular location">
    <subcellularLocation>
        <location evidence="1">Membrane</location>
        <topology evidence="1">Multi-pass membrane protein</topology>
    </subcellularLocation>
</comment>